<dbReference type="PANTHER" id="PTHR30273:SF2">
    <property type="entry name" value="PROTEIN FECR"/>
    <property type="match status" value="1"/>
</dbReference>
<feature type="transmembrane region" description="Helical" evidence="1">
    <location>
        <begin position="94"/>
        <end position="111"/>
    </location>
</feature>
<dbReference type="AlphaFoldDB" id="A0A1H8GKY6"/>
<dbReference type="InterPro" id="IPR012373">
    <property type="entry name" value="Ferrdict_sens_TM"/>
</dbReference>
<protein>
    <submittedName>
        <fullName evidence="4">FecR family protein</fullName>
    </submittedName>
</protein>
<reference evidence="4 5" key="1">
    <citation type="submission" date="2016-10" db="EMBL/GenBank/DDBJ databases">
        <authorList>
            <person name="de Groot N.N."/>
        </authorList>
    </citation>
    <scope>NUCLEOTIDE SEQUENCE [LARGE SCALE GENOMIC DNA]</scope>
    <source>
        <strain evidence="4 5">DSM 21039</strain>
    </source>
</reference>
<dbReference type="RefSeq" id="WP_089919832.1">
    <property type="nucleotide sequence ID" value="NZ_FOBB01000010.1"/>
</dbReference>
<dbReference type="Pfam" id="PF16344">
    <property type="entry name" value="FecR_C"/>
    <property type="match status" value="1"/>
</dbReference>
<sequence length="410" mass="44470">MERKAFEHLVQKFLDETIGQEELAVFLAEVQKEPGLAVMDDVLRARLENKIDRGLSDPGQLPEMFSEVLKKSGEEPQAPVVPMPVKRTFSFKRIAAAAVLTGLVLGGLYYFNRGNGAKDAGALGSETAAAIKDVQPGGNKAILTLADGSTITLDSAKNGQLSRQGNTSIIKLNNGQLAYQAKGAAGAVVYNTISTPRGGTYKIILPDNTAVWLNAGSSLRFPTAFTGTERNVQITGEAYFEVSKHTAPDGRNVPFIVHVNEAAAGGGMQVEVLGTHFNIMAYDDENVVKTTLLEGAVKVTKSNNSVLLSPMQQARLVKQNSDLKVTSSINADEETAWINGVFQYNDTELPAIMRQLSRWYDVEVSYEGPIPTDRFTGKISKNISLTQVLKILELSDLHFKIEGRKIIVTA</sequence>
<dbReference type="STRING" id="573321.SAMN04488505_110175"/>
<evidence type="ECO:0000313" key="5">
    <source>
        <dbReference type="Proteomes" id="UP000198984"/>
    </source>
</evidence>
<name>A0A1H8GKY6_9BACT</name>
<feature type="domain" description="FecR protein" evidence="2">
    <location>
        <begin position="192"/>
        <end position="298"/>
    </location>
</feature>
<evidence type="ECO:0000256" key="1">
    <source>
        <dbReference type="SAM" id="Phobius"/>
    </source>
</evidence>
<dbReference type="InterPro" id="IPR006860">
    <property type="entry name" value="FecR"/>
</dbReference>
<proteinExistence type="predicted"/>
<dbReference type="Proteomes" id="UP000198984">
    <property type="component" value="Unassembled WGS sequence"/>
</dbReference>
<keyword evidence="5" id="KW-1185">Reference proteome</keyword>
<keyword evidence="1" id="KW-1133">Transmembrane helix</keyword>
<evidence type="ECO:0000259" key="2">
    <source>
        <dbReference type="Pfam" id="PF04773"/>
    </source>
</evidence>
<dbReference type="Gene3D" id="3.55.50.30">
    <property type="match status" value="1"/>
</dbReference>
<dbReference type="PANTHER" id="PTHR30273">
    <property type="entry name" value="PERIPLASMIC SIGNAL SENSOR AND SIGMA FACTOR ACTIVATOR FECR-RELATED"/>
    <property type="match status" value="1"/>
</dbReference>
<accession>A0A1H8GKY6</accession>
<organism evidence="4 5">
    <name type="scientific">Chitinophaga rupis</name>
    <dbReference type="NCBI Taxonomy" id="573321"/>
    <lineage>
        <taxon>Bacteria</taxon>
        <taxon>Pseudomonadati</taxon>
        <taxon>Bacteroidota</taxon>
        <taxon>Chitinophagia</taxon>
        <taxon>Chitinophagales</taxon>
        <taxon>Chitinophagaceae</taxon>
        <taxon>Chitinophaga</taxon>
    </lineage>
</organism>
<feature type="domain" description="Protein FecR C-terminal" evidence="3">
    <location>
        <begin position="342"/>
        <end position="408"/>
    </location>
</feature>
<dbReference type="InterPro" id="IPR032508">
    <property type="entry name" value="FecR_C"/>
</dbReference>
<evidence type="ECO:0000313" key="4">
    <source>
        <dbReference type="EMBL" id="SEN44656.1"/>
    </source>
</evidence>
<keyword evidence="1" id="KW-0472">Membrane</keyword>
<dbReference type="Gene3D" id="2.60.120.1440">
    <property type="match status" value="1"/>
</dbReference>
<evidence type="ECO:0000259" key="3">
    <source>
        <dbReference type="Pfam" id="PF16344"/>
    </source>
</evidence>
<dbReference type="EMBL" id="FOBB01000010">
    <property type="protein sequence ID" value="SEN44656.1"/>
    <property type="molecule type" value="Genomic_DNA"/>
</dbReference>
<dbReference type="Pfam" id="PF04773">
    <property type="entry name" value="FecR"/>
    <property type="match status" value="1"/>
</dbReference>
<dbReference type="GO" id="GO:0016989">
    <property type="term" value="F:sigma factor antagonist activity"/>
    <property type="evidence" value="ECO:0007669"/>
    <property type="project" value="TreeGrafter"/>
</dbReference>
<keyword evidence="1" id="KW-0812">Transmembrane</keyword>
<dbReference type="OrthoDB" id="649653at2"/>
<gene>
    <name evidence="4" type="ORF">SAMN04488505_110175</name>
</gene>